<accession>A0ABQ4BK54</accession>
<sequence length="354" mass="38655">MNSWEKQWPPTPLPGARVLPWLLDRPAPVPDAGTAGIAVRIRSRGGDVVQFPKRFTVGIDDRPLWWGLGRMIAVVEPGEHLVEVRGRLAVESTRRVRVAAGEIVELDFWTPAASSGSNTRGVLVPAPGKRRPGTGRYLVWGWLAAIALMPLLTLLGVPLNGFTLALLAVPVVAAVLAIWWKRRGDREYRVAASAEAAAEAGRNDAAGWFLGDAEPPAHLLEGTADGLLVVTGTHALERTRNGLRDRNHVDENGWVPWPELTVDGQQRPLSWQTWCYRLPPGEHDVTFTVRPPRPAAERFAAEQVTRRVTVTAGRVTRLGLHVAARVVTRSAYANPEAYAEITGFTVTTSCTARS</sequence>
<dbReference type="Proteomes" id="UP000624709">
    <property type="component" value="Unassembled WGS sequence"/>
</dbReference>
<evidence type="ECO:0000313" key="2">
    <source>
        <dbReference type="EMBL" id="GIE71046.1"/>
    </source>
</evidence>
<comment type="caution">
    <text evidence="2">The sequence shown here is derived from an EMBL/GenBank/DDBJ whole genome shotgun (WGS) entry which is preliminary data.</text>
</comment>
<proteinExistence type="predicted"/>
<evidence type="ECO:0008006" key="4">
    <source>
        <dbReference type="Google" id="ProtNLM"/>
    </source>
</evidence>
<evidence type="ECO:0000256" key="1">
    <source>
        <dbReference type="SAM" id="Phobius"/>
    </source>
</evidence>
<dbReference type="EMBL" id="BOMS01000117">
    <property type="protein sequence ID" value="GIE71046.1"/>
    <property type="molecule type" value="Genomic_DNA"/>
</dbReference>
<protein>
    <recommendedName>
        <fullName evidence="4">DUF2207 domain-containing protein</fullName>
    </recommendedName>
</protein>
<reference evidence="2 3" key="1">
    <citation type="submission" date="2021-01" db="EMBL/GenBank/DDBJ databases">
        <title>Whole genome shotgun sequence of Actinoplanes palleronii NBRC 14916.</title>
        <authorList>
            <person name="Komaki H."/>
            <person name="Tamura T."/>
        </authorList>
    </citation>
    <scope>NUCLEOTIDE SEQUENCE [LARGE SCALE GENOMIC DNA]</scope>
    <source>
        <strain evidence="2 3">NBRC 14916</strain>
    </source>
</reference>
<keyword evidence="1" id="KW-0472">Membrane</keyword>
<keyword evidence="1" id="KW-0812">Transmembrane</keyword>
<gene>
    <name evidence="2" type="ORF">Apa02nite_071540</name>
</gene>
<dbReference type="RefSeq" id="WP_203828976.1">
    <property type="nucleotide sequence ID" value="NZ_BAAATY010000002.1"/>
</dbReference>
<evidence type="ECO:0000313" key="3">
    <source>
        <dbReference type="Proteomes" id="UP000624709"/>
    </source>
</evidence>
<feature type="transmembrane region" description="Helical" evidence="1">
    <location>
        <begin position="161"/>
        <end position="180"/>
    </location>
</feature>
<organism evidence="2 3">
    <name type="scientific">Actinoplanes palleronii</name>
    <dbReference type="NCBI Taxonomy" id="113570"/>
    <lineage>
        <taxon>Bacteria</taxon>
        <taxon>Bacillati</taxon>
        <taxon>Actinomycetota</taxon>
        <taxon>Actinomycetes</taxon>
        <taxon>Micromonosporales</taxon>
        <taxon>Micromonosporaceae</taxon>
        <taxon>Actinoplanes</taxon>
    </lineage>
</organism>
<keyword evidence="3" id="KW-1185">Reference proteome</keyword>
<keyword evidence="1" id="KW-1133">Transmembrane helix</keyword>
<feature type="transmembrane region" description="Helical" evidence="1">
    <location>
        <begin position="137"/>
        <end position="155"/>
    </location>
</feature>
<name>A0ABQ4BK54_9ACTN</name>